<sequence length="287" mass="32445">MSYEDTVVPKVKKNADGSRRRVKASDFDEISKEILITACSIYRCLIVTQAPFPDSVAAETKLAKEAWREACQLKGVDVKLTPSAVNMLLKRASHVRGELKTKMRPLTASFHGFRSSNSMEVIRSNRELAERLKIGSIFVFKVSIRRDEGVIYHKYFDPIPIKTIALVLTAIECCVDEWWQGIKEDIKFTSAGYGAVYNHHFSSLQHFDERTAPYKLLSKIHINLHDTARFHAGVASLIPLSATSQAHIDDAAFEDAIQEYQRERKDAAVEDEVEEYEYPSSEGGDDE</sequence>
<evidence type="ECO:0000313" key="3">
    <source>
        <dbReference type="EMBL" id="KAG2080931.1"/>
    </source>
</evidence>
<evidence type="ECO:0000256" key="1">
    <source>
        <dbReference type="SAM" id="MobiDB-lite"/>
    </source>
</evidence>
<feature type="domain" description="DUF6532" evidence="2">
    <location>
        <begin position="38"/>
        <end position="142"/>
    </location>
</feature>
<protein>
    <recommendedName>
        <fullName evidence="2">DUF6532 domain-containing protein</fullName>
    </recommendedName>
</protein>
<evidence type="ECO:0000259" key="2">
    <source>
        <dbReference type="Pfam" id="PF20149"/>
    </source>
</evidence>
<gene>
    <name evidence="3" type="ORF">F5147DRAFT_737039</name>
</gene>
<comment type="caution">
    <text evidence="3">The sequence shown here is derived from an EMBL/GenBank/DDBJ whole genome shotgun (WGS) entry which is preliminary data.</text>
</comment>
<dbReference type="GeneID" id="64701696"/>
<feature type="domain" description="DUF6532" evidence="2">
    <location>
        <begin position="145"/>
        <end position="207"/>
    </location>
</feature>
<dbReference type="RefSeq" id="XP_041284182.1">
    <property type="nucleotide sequence ID" value="XM_041439437.1"/>
</dbReference>
<proteinExistence type="predicted"/>
<reference evidence="3" key="1">
    <citation type="journal article" date="2020" name="New Phytol.">
        <title>Comparative genomics reveals dynamic genome evolution in host specialist ectomycorrhizal fungi.</title>
        <authorList>
            <person name="Lofgren L.A."/>
            <person name="Nguyen N.H."/>
            <person name="Vilgalys R."/>
            <person name="Ruytinx J."/>
            <person name="Liao H.L."/>
            <person name="Branco S."/>
            <person name="Kuo A."/>
            <person name="LaButti K."/>
            <person name="Lipzen A."/>
            <person name="Andreopoulos W."/>
            <person name="Pangilinan J."/>
            <person name="Riley R."/>
            <person name="Hundley H."/>
            <person name="Na H."/>
            <person name="Barry K."/>
            <person name="Grigoriev I.V."/>
            <person name="Stajich J.E."/>
            <person name="Kennedy P.G."/>
        </authorList>
    </citation>
    <scope>NUCLEOTIDE SEQUENCE</scope>
    <source>
        <strain evidence="3">FC423</strain>
    </source>
</reference>
<dbReference type="InterPro" id="IPR045341">
    <property type="entry name" value="DUF6532"/>
</dbReference>
<keyword evidence="4" id="KW-1185">Reference proteome</keyword>
<dbReference type="Pfam" id="PF20149">
    <property type="entry name" value="DUF6532"/>
    <property type="match status" value="2"/>
</dbReference>
<dbReference type="OrthoDB" id="3249407at2759"/>
<dbReference type="EMBL" id="JABBWM010000470">
    <property type="protein sequence ID" value="KAG2080931.1"/>
    <property type="molecule type" value="Genomic_DNA"/>
</dbReference>
<organism evidence="3 4">
    <name type="scientific">Suillus discolor</name>
    <dbReference type="NCBI Taxonomy" id="1912936"/>
    <lineage>
        <taxon>Eukaryota</taxon>
        <taxon>Fungi</taxon>
        <taxon>Dikarya</taxon>
        <taxon>Basidiomycota</taxon>
        <taxon>Agaricomycotina</taxon>
        <taxon>Agaricomycetes</taxon>
        <taxon>Agaricomycetidae</taxon>
        <taxon>Boletales</taxon>
        <taxon>Suillineae</taxon>
        <taxon>Suillaceae</taxon>
        <taxon>Suillus</taxon>
    </lineage>
</organism>
<name>A0A9P7ERI4_9AGAM</name>
<dbReference type="Proteomes" id="UP000823399">
    <property type="component" value="Unassembled WGS sequence"/>
</dbReference>
<accession>A0A9P7ERI4</accession>
<evidence type="ECO:0000313" key="4">
    <source>
        <dbReference type="Proteomes" id="UP000823399"/>
    </source>
</evidence>
<feature type="compositionally biased region" description="Acidic residues" evidence="1">
    <location>
        <begin position="269"/>
        <end position="287"/>
    </location>
</feature>
<dbReference type="AlphaFoldDB" id="A0A9P7ERI4"/>
<feature type="region of interest" description="Disordered" evidence="1">
    <location>
        <begin position="264"/>
        <end position="287"/>
    </location>
</feature>